<feature type="domain" description="Aminotransferase class I/classII large" evidence="8">
    <location>
        <begin position="33"/>
        <end position="376"/>
    </location>
</feature>
<dbReference type="EMBL" id="CP064942">
    <property type="protein sequence ID" value="QPH53398.1"/>
    <property type="molecule type" value="Genomic_DNA"/>
</dbReference>
<dbReference type="Pfam" id="PF00155">
    <property type="entry name" value="Aminotran_1_2"/>
    <property type="match status" value="1"/>
</dbReference>
<dbReference type="InterPro" id="IPR015421">
    <property type="entry name" value="PyrdxlP-dep_Trfase_major"/>
</dbReference>
<keyword evidence="5" id="KW-0663">Pyridoxal phosphate</keyword>
<accession>A0A7S9LQJ0</accession>
<evidence type="ECO:0000256" key="1">
    <source>
        <dbReference type="ARBA" id="ARBA00001933"/>
    </source>
</evidence>
<dbReference type="InterPro" id="IPR004839">
    <property type="entry name" value="Aminotransferase_I/II_large"/>
</dbReference>
<dbReference type="InterPro" id="IPR015424">
    <property type="entry name" value="PyrdxlP-dep_Trfase"/>
</dbReference>
<evidence type="ECO:0000313" key="9">
    <source>
        <dbReference type="EMBL" id="QPH53398.1"/>
    </source>
</evidence>
<dbReference type="PANTHER" id="PTHR46383">
    <property type="entry name" value="ASPARTATE AMINOTRANSFERASE"/>
    <property type="match status" value="1"/>
</dbReference>
<comment type="cofactor">
    <cofactor evidence="1 7">
        <name>pyridoxal 5'-phosphate</name>
        <dbReference type="ChEBI" id="CHEBI:597326"/>
    </cofactor>
</comment>
<dbReference type="KEGG" id="poz:I0K15_16660"/>
<dbReference type="GO" id="GO:0030170">
    <property type="term" value="F:pyridoxal phosphate binding"/>
    <property type="evidence" value="ECO:0007669"/>
    <property type="project" value="InterPro"/>
</dbReference>
<evidence type="ECO:0000256" key="4">
    <source>
        <dbReference type="ARBA" id="ARBA00022679"/>
    </source>
</evidence>
<keyword evidence="4 7" id="KW-0808">Transferase</keyword>
<dbReference type="PROSITE" id="PS00105">
    <property type="entry name" value="AA_TRANSFER_CLASS_1"/>
    <property type="match status" value="1"/>
</dbReference>
<reference evidence="9 10" key="1">
    <citation type="submission" date="2020-11" db="EMBL/GenBank/DDBJ databases">
        <title>Description of Pontivivens ytuae sp. nov. isolated from deep sea sediment of Mariana Trench.</title>
        <authorList>
            <person name="Wang Z."/>
            <person name="Sun Q.-L."/>
            <person name="Xu X.-D."/>
            <person name="Tang Y.-Z."/>
            <person name="Zhang J."/>
        </authorList>
    </citation>
    <scope>NUCLEOTIDE SEQUENCE [LARGE SCALE GENOMIC DNA]</scope>
    <source>
        <strain evidence="9 10">MT2928</strain>
    </source>
</reference>
<dbReference type="AlphaFoldDB" id="A0A7S9LQJ0"/>
<dbReference type="SUPFAM" id="SSF53383">
    <property type="entry name" value="PLP-dependent transferases"/>
    <property type="match status" value="1"/>
</dbReference>
<comment type="catalytic activity">
    <reaction evidence="6">
        <text>L-aspartate + 2-oxoglutarate = oxaloacetate + L-glutamate</text>
        <dbReference type="Rhea" id="RHEA:21824"/>
        <dbReference type="ChEBI" id="CHEBI:16452"/>
        <dbReference type="ChEBI" id="CHEBI:16810"/>
        <dbReference type="ChEBI" id="CHEBI:29985"/>
        <dbReference type="ChEBI" id="CHEBI:29991"/>
        <dbReference type="EC" id="2.6.1.1"/>
    </reaction>
</comment>
<dbReference type="InterPro" id="IPR050596">
    <property type="entry name" value="AspAT/PAT-like"/>
</dbReference>
<dbReference type="PANTHER" id="PTHR46383:SF1">
    <property type="entry name" value="ASPARTATE AMINOTRANSFERASE"/>
    <property type="match status" value="1"/>
</dbReference>
<organism evidence="9 10">
    <name type="scientific">Pontivivens ytuae</name>
    <dbReference type="NCBI Taxonomy" id="2789856"/>
    <lineage>
        <taxon>Bacteria</taxon>
        <taxon>Pseudomonadati</taxon>
        <taxon>Pseudomonadota</taxon>
        <taxon>Alphaproteobacteria</taxon>
        <taxon>Rhodobacterales</taxon>
        <taxon>Paracoccaceae</taxon>
        <taxon>Pontivivens</taxon>
    </lineage>
</organism>
<keyword evidence="10" id="KW-1185">Reference proteome</keyword>
<dbReference type="RefSeq" id="WP_196102607.1">
    <property type="nucleotide sequence ID" value="NZ_CP064942.1"/>
</dbReference>
<evidence type="ECO:0000313" key="10">
    <source>
        <dbReference type="Proteomes" id="UP000594800"/>
    </source>
</evidence>
<evidence type="ECO:0000259" key="8">
    <source>
        <dbReference type="Pfam" id="PF00155"/>
    </source>
</evidence>
<name>A0A7S9LQJ0_9RHOB</name>
<proteinExistence type="inferred from homology"/>
<keyword evidence="3 7" id="KW-0032">Aminotransferase</keyword>
<protein>
    <recommendedName>
        <fullName evidence="7">Aminotransferase</fullName>
        <ecNumber evidence="7">2.6.1.-</ecNumber>
    </recommendedName>
</protein>
<sequence>MKLSSRIRAIPSPAGNAWAIYERAHVLKAQGVDVTMLTIGDHDHVTPEPIIAEMARSARGGHTGYAALPGTAELRRAIAARAGEGVGPQNVFVTPGGQFALFCALIAMLDPGDRAAIVDPYYATYPLTVRSAGGEAVIARADPERGFQPDLADLADKLQGARALLINSPNNPTGAVYSRETMEGIASLCRAHDVWLISDEVYDTQVWEGEHLSPRTLPGMAERTVVIGSVSKSHVMTGFRLGWMVAPEEMVRAIWELGVSTTYGVPGFVQDAALYALEYGAQIEAEVTALYRRRRDLAVEALRGANGLRLSAPQGAMYVMLDIRATGLSGVAFAERLLEEHHIAVMPGEGFGEAAAGHLRVSLTLEDDRLVEALQVLAAFAGELARG</sequence>
<evidence type="ECO:0000256" key="6">
    <source>
        <dbReference type="ARBA" id="ARBA00049185"/>
    </source>
</evidence>
<evidence type="ECO:0000256" key="2">
    <source>
        <dbReference type="ARBA" id="ARBA00007441"/>
    </source>
</evidence>
<evidence type="ECO:0000256" key="3">
    <source>
        <dbReference type="ARBA" id="ARBA00022576"/>
    </source>
</evidence>
<dbReference type="GO" id="GO:0004069">
    <property type="term" value="F:L-aspartate:2-oxoglutarate aminotransferase activity"/>
    <property type="evidence" value="ECO:0007669"/>
    <property type="project" value="UniProtKB-EC"/>
</dbReference>
<dbReference type="EC" id="2.6.1.-" evidence="7"/>
<dbReference type="CDD" id="cd00609">
    <property type="entry name" value="AAT_like"/>
    <property type="match status" value="1"/>
</dbReference>
<dbReference type="GO" id="GO:0006520">
    <property type="term" value="P:amino acid metabolic process"/>
    <property type="evidence" value="ECO:0007669"/>
    <property type="project" value="InterPro"/>
</dbReference>
<evidence type="ECO:0000256" key="5">
    <source>
        <dbReference type="ARBA" id="ARBA00022898"/>
    </source>
</evidence>
<comment type="similarity">
    <text evidence="2 7">Belongs to the class-I pyridoxal-phosphate-dependent aminotransferase family.</text>
</comment>
<dbReference type="Gene3D" id="3.40.640.10">
    <property type="entry name" value="Type I PLP-dependent aspartate aminotransferase-like (Major domain)"/>
    <property type="match status" value="1"/>
</dbReference>
<dbReference type="Proteomes" id="UP000594800">
    <property type="component" value="Chromosome"/>
</dbReference>
<evidence type="ECO:0000256" key="7">
    <source>
        <dbReference type="RuleBase" id="RU000481"/>
    </source>
</evidence>
<dbReference type="InterPro" id="IPR004838">
    <property type="entry name" value="NHTrfase_class1_PyrdxlP-BS"/>
</dbReference>
<gene>
    <name evidence="9" type="ORF">I0K15_16660</name>
</gene>